<sequence length="49" mass="5604">MLRFCLKYHIRTLEMAGEISSLHDKFTGHMTVIWACSLGCTGNQIFSVR</sequence>
<protein>
    <submittedName>
        <fullName evidence="1">Uncharacterized protein</fullName>
    </submittedName>
</protein>
<comment type="caution">
    <text evidence="1">The sequence shown here is derived from an EMBL/GenBank/DDBJ whole genome shotgun (WGS) entry which is preliminary data.</text>
</comment>
<dbReference type="AlphaFoldDB" id="A0A9P0K9D6"/>
<accession>A0A9P0K9D6</accession>
<organism evidence="1 2">
    <name type="scientific">Acanthoscelides obtectus</name>
    <name type="common">Bean weevil</name>
    <name type="synonym">Bruchus obtectus</name>
    <dbReference type="NCBI Taxonomy" id="200917"/>
    <lineage>
        <taxon>Eukaryota</taxon>
        <taxon>Metazoa</taxon>
        <taxon>Ecdysozoa</taxon>
        <taxon>Arthropoda</taxon>
        <taxon>Hexapoda</taxon>
        <taxon>Insecta</taxon>
        <taxon>Pterygota</taxon>
        <taxon>Neoptera</taxon>
        <taxon>Endopterygota</taxon>
        <taxon>Coleoptera</taxon>
        <taxon>Polyphaga</taxon>
        <taxon>Cucujiformia</taxon>
        <taxon>Chrysomeloidea</taxon>
        <taxon>Chrysomelidae</taxon>
        <taxon>Bruchinae</taxon>
        <taxon>Bruchini</taxon>
        <taxon>Acanthoscelides</taxon>
    </lineage>
</organism>
<dbReference type="OrthoDB" id="6726877at2759"/>
<dbReference type="EMBL" id="CAKOFQ010006759">
    <property type="protein sequence ID" value="CAH1969054.1"/>
    <property type="molecule type" value="Genomic_DNA"/>
</dbReference>
<proteinExistence type="predicted"/>
<dbReference type="Proteomes" id="UP001152888">
    <property type="component" value="Unassembled WGS sequence"/>
</dbReference>
<keyword evidence="2" id="KW-1185">Reference proteome</keyword>
<evidence type="ECO:0000313" key="1">
    <source>
        <dbReference type="EMBL" id="CAH1969054.1"/>
    </source>
</evidence>
<evidence type="ECO:0000313" key="2">
    <source>
        <dbReference type="Proteomes" id="UP001152888"/>
    </source>
</evidence>
<gene>
    <name evidence="1" type="ORF">ACAOBT_LOCUS8200</name>
</gene>
<reference evidence="1" key="1">
    <citation type="submission" date="2022-03" db="EMBL/GenBank/DDBJ databases">
        <authorList>
            <person name="Sayadi A."/>
        </authorList>
    </citation>
    <scope>NUCLEOTIDE SEQUENCE</scope>
</reference>
<name>A0A9P0K9D6_ACAOB</name>